<dbReference type="Proteomes" id="UP000283709">
    <property type="component" value="Unassembled WGS sequence"/>
</dbReference>
<proteinExistence type="predicted"/>
<evidence type="ECO:0000313" key="3">
    <source>
        <dbReference type="Proteomes" id="UP000283709"/>
    </source>
</evidence>
<feature type="region of interest" description="Disordered" evidence="1">
    <location>
        <begin position="488"/>
        <end position="515"/>
    </location>
</feature>
<protein>
    <submittedName>
        <fullName evidence="2">Peptide synthetase</fullName>
    </submittedName>
</protein>
<comment type="caution">
    <text evidence="2">The sequence shown here is derived from an EMBL/GenBank/DDBJ whole genome shotgun (WGS) entry which is preliminary data.</text>
</comment>
<dbReference type="EMBL" id="MCAS01000008">
    <property type="protein sequence ID" value="RKF48271.1"/>
    <property type="molecule type" value="Genomic_DNA"/>
</dbReference>
<feature type="compositionally biased region" description="Low complexity" evidence="1">
    <location>
        <begin position="497"/>
        <end position="515"/>
    </location>
</feature>
<evidence type="ECO:0000256" key="1">
    <source>
        <dbReference type="SAM" id="MobiDB-lite"/>
    </source>
</evidence>
<dbReference type="InterPro" id="IPR011051">
    <property type="entry name" value="RmlC_Cupin_sf"/>
</dbReference>
<name>A0A3R7E8W5_9BURK</name>
<dbReference type="AlphaFoldDB" id="A0A3R7E8W5"/>
<sequence length="515" mass="57375">MDKQTLLFDFSPYLDRREEMLPLIREFAAHDGFRSAAVEELELDDDFYRRPLRPEDLDFLLFKKPIRAETVSRLPSLASQRLLLTLNEAGIARLPRSADADEFARFDGYYSERNQVLGARIRPFLENYAFTFVGDEASPQHDARAYRASLHEFIDAESAFWRDAFGTLMRNDYLPEGLRFVMIQRWSLAPSRRVAVGRAAASGYFDAIDSAHRPILDGAANDALLARVAGFTGLTRREHSYWQFYLPTSLAKVNLLYAFGSRPDRAFALLGAAFAAEAEALAFSMALAEACPHLVAPSPRGAAHAGVDPDVNRNANRSENINPAADPLASLVARFDAALARLEARYGTQGRYRFGQGWGAAVKLASRARWDLGEQLRWLSSIDQYVRFAKGIDQRINAERPDIDRETFVEPREMCSTTHVHNDHRLVVIESGDMIFWGNVGMQLQMTRGDMVLIPDGRLHGSTVTSAECTYHQPIIPDEWIAELPPDTRPVPANAGTAPAAKVPTETAAATAVTS</sequence>
<dbReference type="SUPFAM" id="SSF51182">
    <property type="entry name" value="RmlC-like cupins"/>
    <property type="match status" value="1"/>
</dbReference>
<accession>A0A3R7E8W5</accession>
<reference evidence="2 3" key="1">
    <citation type="submission" date="2016-07" db="EMBL/GenBank/DDBJ databases">
        <title>Genome analysis of Burkholderia fungorum ES3-20.</title>
        <authorList>
            <person name="Xu D."/>
            <person name="Yao R."/>
            <person name="Zheng S."/>
        </authorList>
    </citation>
    <scope>NUCLEOTIDE SEQUENCE [LARGE SCALE GENOMIC DNA]</scope>
    <source>
        <strain evidence="2 3">ES3-20</strain>
    </source>
</reference>
<gene>
    <name evidence="2" type="ORF">BCY88_21265</name>
</gene>
<evidence type="ECO:0000313" key="2">
    <source>
        <dbReference type="EMBL" id="RKF48271.1"/>
    </source>
</evidence>
<organism evidence="2 3">
    <name type="scientific">Paraburkholderia fungorum</name>
    <dbReference type="NCBI Taxonomy" id="134537"/>
    <lineage>
        <taxon>Bacteria</taxon>
        <taxon>Pseudomonadati</taxon>
        <taxon>Pseudomonadota</taxon>
        <taxon>Betaproteobacteria</taxon>
        <taxon>Burkholderiales</taxon>
        <taxon>Burkholderiaceae</taxon>
        <taxon>Paraburkholderia</taxon>
    </lineage>
</organism>
<dbReference type="RefSeq" id="WP_259461294.1">
    <property type="nucleotide sequence ID" value="NZ_MCAS01000008.1"/>
</dbReference>